<evidence type="ECO:0000256" key="4">
    <source>
        <dbReference type="ARBA" id="ARBA00023125"/>
    </source>
</evidence>
<dbReference type="PANTHER" id="PTHR43133:SF8">
    <property type="entry name" value="RNA POLYMERASE SIGMA FACTOR HI_1459-RELATED"/>
    <property type="match status" value="1"/>
</dbReference>
<dbReference type="SUPFAM" id="SSF88946">
    <property type="entry name" value="Sigma2 domain of RNA polymerase sigma factors"/>
    <property type="match status" value="1"/>
</dbReference>
<evidence type="ECO:0000256" key="3">
    <source>
        <dbReference type="ARBA" id="ARBA00023082"/>
    </source>
</evidence>
<feature type="domain" description="RNA polymerase sigma factor 70 region 4 type 2" evidence="8">
    <location>
        <begin position="121"/>
        <end position="173"/>
    </location>
</feature>
<keyword evidence="10" id="KW-1185">Reference proteome</keyword>
<keyword evidence="6" id="KW-0175">Coiled coil</keyword>
<dbReference type="SUPFAM" id="SSF88659">
    <property type="entry name" value="Sigma3 and sigma4 domains of RNA polymerase sigma factors"/>
    <property type="match status" value="1"/>
</dbReference>
<dbReference type="Pfam" id="PF04542">
    <property type="entry name" value="Sigma70_r2"/>
    <property type="match status" value="1"/>
</dbReference>
<dbReference type="InterPro" id="IPR013249">
    <property type="entry name" value="RNA_pol_sigma70_r4_t2"/>
</dbReference>
<evidence type="ECO:0000313" key="9">
    <source>
        <dbReference type="EMBL" id="RAW01797.1"/>
    </source>
</evidence>
<keyword evidence="3" id="KW-0731">Sigma factor</keyword>
<dbReference type="Gene3D" id="1.10.1740.10">
    <property type="match status" value="1"/>
</dbReference>
<dbReference type="InterPro" id="IPR007627">
    <property type="entry name" value="RNA_pol_sigma70_r2"/>
</dbReference>
<dbReference type="InterPro" id="IPR013324">
    <property type="entry name" value="RNA_pol_sigma_r3/r4-like"/>
</dbReference>
<name>A0A364Y4I5_9BACT</name>
<feature type="coiled-coil region" evidence="6">
    <location>
        <begin position="90"/>
        <end position="117"/>
    </location>
</feature>
<dbReference type="AlphaFoldDB" id="A0A364Y4I5"/>
<comment type="similarity">
    <text evidence="1">Belongs to the sigma-70 factor family. ECF subfamily.</text>
</comment>
<dbReference type="PANTHER" id="PTHR43133">
    <property type="entry name" value="RNA POLYMERASE ECF-TYPE SIGMA FACTO"/>
    <property type="match status" value="1"/>
</dbReference>
<dbReference type="GO" id="GO:0006352">
    <property type="term" value="P:DNA-templated transcription initiation"/>
    <property type="evidence" value="ECO:0007669"/>
    <property type="project" value="InterPro"/>
</dbReference>
<evidence type="ECO:0000256" key="5">
    <source>
        <dbReference type="ARBA" id="ARBA00023163"/>
    </source>
</evidence>
<keyword evidence="5" id="KW-0804">Transcription</keyword>
<comment type="caution">
    <text evidence="9">The sequence shown here is derived from an EMBL/GenBank/DDBJ whole genome shotgun (WGS) entry which is preliminary data.</text>
</comment>
<dbReference type="InterPro" id="IPR014284">
    <property type="entry name" value="RNA_pol_sigma-70_dom"/>
</dbReference>
<evidence type="ECO:0000313" key="10">
    <source>
        <dbReference type="Proteomes" id="UP000251889"/>
    </source>
</evidence>
<dbReference type="InterPro" id="IPR013325">
    <property type="entry name" value="RNA_pol_sigma_r2"/>
</dbReference>
<dbReference type="GO" id="GO:0003677">
    <property type="term" value="F:DNA binding"/>
    <property type="evidence" value="ECO:0007669"/>
    <property type="project" value="UniProtKB-KW"/>
</dbReference>
<dbReference type="Pfam" id="PF08281">
    <property type="entry name" value="Sigma70_r4_2"/>
    <property type="match status" value="1"/>
</dbReference>
<protein>
    <submittedName>
        <fullName evidence="9">RNA polymerase sigma factor</fullName>
    </submittedName>
</protein>
<accession>A0A364Y4I5</accession>
<dbReference type="OrthoDB" id="9798255at2"/>
<evidence type="ECO:0000256" key="1">
    <source>
        <dbReference type="ARBA" id="ARBA00010641"/>
    </source>
</evidence>
<reference evidence="9 10" key="1">
    <citation type="submission" date="2018-06" db="EMBL/GenBank/DDBJ databases">
        <title>Chryseolinea flavus sp. nov., a member of the phylum Bacteroidetes isolated from soil.</title>
        <authorList>
            <person name="Li Y."/>
            <person name="Wang J."/>
        </authorList>
    </citation>
    <scope>NUCLEOTIDE SEQUENCE [LARGE SCALE GENOMIC DNA]</scope>
    <source>
        <strain evidence="9 10">SDU1-6</strain>
    </source>
</reference>
<keyword evidence="2" id="KW-0805">Transcription regulation</keyword>
<dbReference type="NCBIfam" id="TIGR02937">
    <property type="entry name" value="sigma70-ECF"/>
    <property type="match status" value="1"/>
</dbReference>
<gene>
    <name evidence="9" type="ORF">DQQ10_09125</name>
</gene>
<keyword evidence="4" id="KW-0238">DNA-binding</keyword>
<evidence type="ECO:0000259" key="7">
    <source>
        <dbReference type="Pfam" id="PF04542"/>
    </source>
</evidence>
<dbReference type="Gene3D" id="1.10.10.10">
    <property type="entry name" value="Winged helix-like DNA-binding domain superfamily/Winged helix DNA-binding domain"/>
    <property type="match status" value="1"/>
</dbReference>
<organism evidence="9 10">
    <name type="scientific">Pseudochryseolinea flava</name>
    <dbReference type="NCBI Taxonomy" id="2059302"/>
    <lineage>
        <taxon>Bacteria</taxon>
        <taxon>Pseudomonadati</taxon>
        <taxon>Bacteroidota</taxon>
        <taxon>Cytophagia</taxon>
        <taxon>Cytophagales</taxon>
        <taxon>Fulvivirgaceae</taxon>
        <taxon>Pseudochryseolinea</taxon>
    </lineage>
</organism>
<dbReference type="InterPro" id="IPR039425">
    <property type="entry name" value="RNA_pol_sigma-70-like"/>
</dbReference>
<dbReference type="InterPro" id="IPR036388">
    <property type="entry name" value="WH-like_DNA-bd_sf"/>
</dbReference>
<sequence length="184" mass="21900">MEALSDNALMVKVRDGDVDKLGLLFERYKRPLYGFFYGMNKDAELSEDLVQNVFVRILKYRYLFRGDGDFRTWMFHIARNVNHDHFRKNKINAKDSLESWEERLGSTENRSTQFQAEEEMQLLSMAMDQLPDDKREILLLSKYQEKKYKEIGEMLGCTESAVKVKVFRALQELKEVYRKLEAKY</sequence>
<proteinExistence type="inferred from homology"/>
<evidence type="ECO:0000259" key="8">
    <source>
        <dbReference type="Pfam" id="PF08281"/>
    </source>
</evidence>
<feature type="domain" description="RNA polymerase sigma-70 region 2" evidence="7">
    <location>
        <begin position="24"/>
        <end position="90"/>
    </location>
</feature>
<dbReference type="GO" id="GO:0016987">
    <property type="term" value="F:sigma factor activity"/>
    <property type="evidence" value="ECO:0007669"/>
    <property type="project" value="UniProtKB-KW"/>
</dbReference>
<dbReference type="CDD" id="cd06171">
    <property type="entry name" value="Sigma70_r4"/>
    <property type="match status" value="1"/>
</dbReference>
<dbReference type="EMBL" id="QMFY01000003">
    <property type="protein sequence ID" value="RAW01797.1"/>
    <property type="molecule type" value="Genomic_DNA"/>
</dbReference>
<evidence type="ECO:0000256" key="6">
    <source>
        <dbReference type="SAM" id="Coils"/>
    </source>
</evidence>
<dbReference type="Proteomes" id="UP000251889">
    <property type="component" value="Unassembled WGS sequence"/>
</dbReference>
<evidence type="ECO:0000256" key="2">
    <source>
        <dbReference type="ARBA" id="ARBA00023015"/>
    </source>
</evidence>